<evidence type="ECO:0000256" key="9">
    <source>
        <dbReference type="SAM" id="MobiDB-lite"/>
    </source>
</evidence>
<keyword evidence="8" id="KW-1015">Disulfide bond</keyword>
<dbReference type="InterPro" id="IPR001611">
    <property type="entry name" value="Leu-rich_rpt"/>
</dbReference>
<evidence type="ECO:0000256" key="5">
    <source>
        <dbReference type="ARBA" id="ARBA00022737"/>
    </source>
</evidence>
<dbReference type="Pfam" id="PF07679">
    <property type="entry name" value="I-set"/>
    <property type="match status" value="1"/>
</dbReference>
<evidence type="ECO:0000256" key="6">
    <source>
        <dbReference type="ARBA" id="ARBA00022989"/>
    </source>
</evidence>
<evidence type="ECO:0000313" key="14">
    <source>
        <dbReference type="Proteomes" id="UP000838412"/>
    </source>
</evidence>
<accession>A0A8K0EM76</accession>
<dbReference type="SMART" id="SM00013">
    <property type="entry name" value="LRRNT"/>
    <property type="match status" value="1"/>
</dbReference>
<dbReference type="InterPro" id="IPR000372">
    <property type="entry name" value="LRRNT"/>
</dbReference>
<evidence type="ECO:0000256" key="11">
    <source>
        <dbReference type="SAM" id="SignalP"/>
    </source>
</evidence>
<evidence type="ECO:0000256" key="10">
    <source>
        <dbReference type="SAM" id="Phobius"/>
    </source>
</evidence>
<dbReference type="PANTHER" id="PTHR24369">
    <property type="entry name" value="ANTIGEN BSP, PUTATIVE-RELATED"/>
    <property type="match status" value="1"/>
</dbReference>
<reference evidence="13" key="1">
    <citation type="submission" date="2022-01" db="EMBL/GenBank/DDBJ databases">
        <authorList>
            <person name="Braso-Vives M."/>
        </authorList>
    </citation>
    <scope>NUCLEOTIDE SEQUENCE</scope>
</reference>
<dbReference type="InterPro" id="IPR032675">
    <property type="entry name" value="LRR_dom_sf"/>
</dbReference>
<feature type="chain" id="PRO_5035467126" evidence="11">
    <location>
        <begin position="29"/>
        <end position="491"/>
    </location>
</feature>
<evidence type="ECO:0000259" key="12">
    <source>
        <dbReference type="PROSITE" id="PS50835"/>
    </source>
</evidence>
<keyword evidence="14" id="KW-1185">Reference proteome</keyword>
<evidence type="ECO:0000256" key="4">
    <source>
        <dbReference type="ARBA" id="ARBA00022729"/>
    </source>
</evidence>
<dbReference type="PROSITE" id="PS50835">
    <property type="entry name" value="IG_LIKE"/>
    <property type="match status" value="1"/>
</dbReference>
<dbReference type="SMART" id="SM00409">
    <property type="entry name" value="IG"/>
    <property type="match status" value="1"/>
</dbReference>
<dbReference type="InterPro" id="IPR000483">
    <property type="entry name" value="Cys-rich_flank_reg_C"/>
</dbReference>
<dbReference type="PROSITE" id="PS51450">
    <property type="entry name" value="LRR"/>
    <property type="match status" value="1"/>
</dbReference>
<evidence type="ECO:0000313" key="13">
    <source>
        <dbReference type="EMBL" id="CAH1257115.1"/>
    </source>
</evidence>
<dbReference type="InterPro" id="IPR036179">
    <property type="entry name" value="Ig-like_dom_sf"/>
</dbReference>
<dbReference type="SUPFAM" id="SSF52058">
    <property type="entry name" value="L domain-like"/>
    <property type="match status" value="1"/>
</dbReference>
<feature type="transmembrane region" description="Helical" evidence="10">
    <location>
        <begin position="386"/>
        <end position="406"/>
    </location>
</feature>
<evidence type="ECO:0000256" key="2">
    <source>
        <dbReference type="ARBA" id="ARBA00022614"/>
    </source>
</evidence>
<comment type="subcellular location">
    <subcellularLocation>
        <location evidence="1">Membrane</location>
        <topology evidence="1">Single-pass membrane protein</topology>
    </subcellularLocation>
</comment>
<dbReference type="PANTHER" id="PTHR24369:SF210">
    <property type="entry name" value="CHAOPTIN-RELATED"/>
    <property type="match status" value="1"/>
</dbReference>
<name>A0A8K0EM76_BRALA</name>
<protein>
    <submittedName>
        <fullName evidence="13">LRRC4 protein</fullName>
    </submittedName>
</protein>
<dbReference type="SMART" id="SM00082">
    <property type="entry name" value="LRRCT"/>
    <property type="match status" value="1"/>
</dbReference>
<keyword evidence="7 10" id="KW-0472">Membrane</keyword>
<gene>
    <name evidence="13" type="primary">LRRC4</name>
    <name evidence="13" type="ORF">BLAG_LOCUS15148</name>
</gene>
<keyword evidence="5" id="KW-0677">Repeat</keyword>
<feature type="region of interest" description="Disordered" evidence="9">
    <location>
        <begin position="471"/>
        <end position="491"/>
    </location>
</feature>
<dbReference type="Pfam" id="PF13855">
    <property type="entry name" value="LRR_8"/>
    <property type="match status" value="1"/>
</dbReference>
<dbReference type="InterPro" id="IPR007110">
    <property type="entry name" value="Ig-like_dom"/>
</dbReference>
<evidence type="ECO:0000256" key="7">
    <source>
        <dbReference type="ARBA" id="ARBA00023136"/>
    </source>
</evidence>
<keyword evidence="4 11" id="KW-0732">Signal</keyword>
<dbReference type="InterPro" id="IPR003591">
    <property type="entry name" value="Leu-rich_rpt_typical-subtyp"/>
</dbReference>
<dbReference type="EMBL" id="OV696688">
    <property type="protein sequence ID" value="CAH1257115.1"/>
    <property type="molecule type" value="Genomic_DNA"/>
</dbReference>
<sequence>MIQQVTRMTRLCALLICSTLLCPRTTWGCPEGCECLVSMVNCQAAGLAAVPTDLPADTDHLDFTENNLTYIQADTFKQLSQVQQLYLAGNEIAGIEFRAFSMLKHLKILDLRHNKLTEVREYYFTGLSKLRQLFLVGNTITEVDSMAFSGLFRIEKIYLGKNELTRFPWASLFLLPMLEQLDLTENRIQVLDPKIRNMPQANTFFLHDNPYKCNCQMRWFGEWLNSGLVPQGMDAYRHLYKCHLPESLRLHKIASLKQEDFYCAPPVLTVYSKKVVVENGMPASLCCHMTSGSPTDVQWLTAHNITISRNTSLGRIRTEGNCLHIKSVIDMDVGEYICTVINQGGNVTASLSLDIGQPRTEQYNINANKTEEEEEERTVPIDRTEVFILCGFSSCSLVFVAMYLFIKWPNVGPCKSTTTPPHPPAMAALVASSSITGNAVVLADTKPDHKQGGTDGGASNKKVRIVEPAGDGACCQETAPSKNKPRSTSLV</sequence>
<keyword evidence="2" id="KW-0433">Leucine-rich repeat</keyword>
<keyword evidence="6 10" id="KW-1133">Transmembrane helix</keyword>
<dbReference type="InterPro" id="IPR013783">
    <property type="entry name" value="Ig-like_fold"/>
</dbReference>
<organism evidence="13 14">
    <name type="scientific">Branchiostoma lanceolatum</name>
    <name type="common">Common lancelet</name>
    <name type="synonym">Amphioxus lanceolatum</name>
    <dbReference type="NCBI Taxonomy" id="7740"/>
    <lineage>
        <taxon>Eukaryota</taxon>
        <taxon>Metazoa</taxon>
        <taxon>Chordata</taxon>
        <taxon>Cephalochordata</taxon>
        <taxon>Leptocardii</taxon>
        <taxon>Amphioxiformes</taxon>
        <taxon>Branchiostomatidae</taxon>
        <taxon>Branchiostoma</taxon>
    </lineage>
</organism>
<dbReference type="GO" id="GO:0005886">
    <property type="term" value="C:plasma membrane"/>
    <property type="evidence" value="ECO:0007669"/>
    <property type="project" value="TreeGrafter"/>
</dbReference>
<dbReference type="Gene3D" id="3.80.10.10">
    <property type="entry name" value="Ribonuclease Inhibitor"/>
    <property type="match status" value="2"/>
</dbReference>
<dbReference type="Proteomes" id="UP000838412">
    <property type="component" value="Chromosome 3"/>
</dbReference>
<evidence type="ECO:0000256" key="1">
    <source>
        <dbReference type="ARBA" id="ARBA00004167"/>
    </source>
</evidence>
<dbReference type="InterPro" id="IPR013098">
    <property type="entry name" value="Ig_I-set"/>
</dbReference>
<dbReference type="FunFam" id="3.80.10.10:FF:000082">
    <property type="entry name" value="Leucine-rich repeat-containing 24"/>
    <property type="match status" value="1"/>
</dbReference>
<dbReference type="AlphaFoldDB" id="A0A8K0EM76"/>
<feature type="signal peptide" evidence="11">
    <location>
        <begin position="1"/>
        <end position="28"/>
    </location>
</feature>
<feature type="compositionally biased region" description="Polar residues" evidence="9">
    <location>
        <begin position="478"/>
        <end position="491"/>
    </location>
</feature>
<feature type="domain" description="Ig-like" evidence="12">
    <location>
        <begin position="265"/>
        <end position="352"/>
    </location>
</feature>
<evidence type="ECO:0000256" key="3">
    <source>
        <dbReference type="ARBA" id="ARBA00022692"/>
    </source>
</evidence>
<dbReference type="OrthoDB" id="1394818at2759"/>
<dbReference type="InterPro" id="IPR050541">
    <property type="entry name" value="LRR_TM_domain-containing"/>
</dbReference>
<dbReference type="SMART" id="SM00369">
    <property type="entry name" value="LRR_TYP"/>
    <property type="match status" value="4"/>
</dbReference>
<proteinExistence type="predicted"/>
<evidence type="ECO:0000256" key="8">
    <source>
        <dbReference type="ARBA" id="ARBA00023157"/>
    </source>
</evidence>
<keyword evidence="3 10" id="KW-0812">Transmembrane</keyword>
<dbReference type="Gene3D" id="2.60.40.10">
    <property type="entry name" value="Immunoglobulins"/>
    <property type="match status" value="1"/>
</dbReference>
<dbReference type="InterPro" id="IPR003599">
    <property type="entry name" value="Ig_sub"/>
</dbReference>
<dbReference type="SUPFAM" id="SSF48726">
    <property type="entry name" value="Immunoglobulin"/>
    <property type="match status" value="1"/>
</dbReference>